<dbReference type="PROSITE" id="PS00018">
    <property type="entry name" value="EF_HAND_1"/>
    <property type="match status" value="1"/>
</dbReference>
<evidence type="ECO:0000256" key="1">
    <source>
        <dbReference type="SAM" id="SignalP"/>
    </source>
</evidence>
<sequence precursor="true">MKKIFFTAFLLIAATPCFSEIVGGSVTVISPPLNTGEDNHQIDELLGFNERQNVTLQSELALDYPNANIPAGATVSSHYIIYDPQDQANITGTVVTDEQVAGLIYETDKLNASDFLGLPGTNYLNPSMRGLESGDSASIDENYTVSFDLGASTPGDYARIITASEPAVVGPQLLMRNPKAAVNDVHTNENGVGSVRLLFNEPILFGANEASVTNEDGQVVSSQTTGSGSRFMVITFSDVLLGDKYTITVPDSTTSKQTGNAIDGDNDGSAGGDLVFTMEHRKRQDFNNDNEVEMKDLAEFAEEWLWAD</sequence>
<accession>A0A1W6LLC0</accession>
<reference evidence="3" key="1">
    <citation type="submission" date="2017-04" db="EMBL/GenBank/DDBJ databases">
        <title>Comparative genomics and description of representatives of a novel lineage of planctomycetes thriving in anoxic sediments.</title>
        <authorList>
            <person name="Spring S."/>
            <person name="Bunk B."/>
            <person name="Sproer C."/>
        </authorList>
    </citation>
    <scope>NUCLEOTIDE SEQUENCE [LARGE SCALE GENOMIC DNA]</scope>
    <source>
        <strain evidence="3">ST-PulAB-D4</strain>
    </source>
</reference>
<proteinExistence type="predicted"/>
<dbReference type="AlphaFoldDB" id="A0A1W6LLC0"/>
<dbReference type="KEGG" id="pbp:STSP1_00925"/>
<evidence type="ECO:0000313" key="2">
    <source>
        <dbReference type="EMBL" id="ARN56542.1"/>
    </source>
</evidence>
<organism evidence="2 3">
    <name type="scientific">Sedimentisphaera salicampi</name>
    <dbReference type="NCBI Taxonomy" id="1941349"/>
    <lineage>
        <taxon>Bacteria</taxon>
        <taxon>Pseudomonadati</taxon>
        <taxon>Planctomycetota</taxon>
        <taxon>Phycisphaerae</taxon>
        <taxon>Sedimentisphaerales</taxon>
        <taxon>Sedimentisphaeraceae</taxon>
        <taxon>Sedimentisphaera</taxon>
    </lineage>
</organism>
<feature type="chain" id="PRO_5012913210" description="SbsA Ig-like domain-containing protein" evidence="1">
    <location>
        <begin position="20"/>
        <end position="308"/>
    </location>
</feature>
<dbReference type="Proteomes" id="UP000193334">
    <property type="component" value="Chromosome"/>
</dbReference>
<gene>
    <name evidence="2" type="ORF">STSP1_00925</name>
</gene>
<keyword evidence="1" id="KW-0732">Signal</keyword>
<name>A0A1W6LLC0_9BACT</name>
<evidence type="ECO:0000313" key="3">
    <source>
        <dbReference type="Proteomes" id="UP000193334"/>
    </source>
</evidence>
<keyword evidence="3" id="KW-1185">Reference proteome</keyword>
<protein>
    <recommendedName>
        <fullName evidence="4">SbsA Ig-like domain-containing protein</fullName>
    </recommendedName>
</protein>
<evidence type="ECO:0008006" key="4">
    <source>
        <dbReference type="Google" id="ProtNLM"/>
    </source>
</evidence>
<dbReference type="EMBL" id="CP021023">
    <property type="protein sequence ID" value="ARN56542.1"/>
    <property type="molecule type" value="Genomic_DNA"/>
</dbReference>
<dbReference type="InterPro" id="IPR018247">
    <property type="entry name" value="EF_Hand_1_Ca_BS"/>
</dbReference>
<feature type="signal peptide" evidence="1">
    <location>
        <begin position="1"/>
        <end position="19"/>
    </location>
</feature>
<dbReference type="RefSeq" id="WP_085755232.1">
    <property type="nucleotide sequence ID" value="NZ_CP021023.1"/>
</dbReference>